<protein>
    <submittedName>
        <fullName evidence="2">Uncharacterized protein</fullName>
    </submittedName>
</protein>
<name>U1N2W3_9EURY</name>
<reference evidence="2 3" key="1">
    <citation type="journal article" date="2013" name="PLoS ONE">
        <title>Assembly-driven community genomics of a hypersaline microbial ecosystem.</title>
        <authorList>
            <person name="Podell S."/>
            <person name="Ugalde J.A."/>
            <person name="Narasingarao P."/>
            <person name="Banfield J.F."/>
            <person name="Heidelberg K.B."/>
            <person name="Allen E.E."/>
        </authorList>
    </citation>
    <scope>NUCLEOTIDE SEQUENCE [LARGE SCALE GENOMIC DNA]</scope>
    <source>
        <strain evidence="3">J07HQW2</strain>
    </source>
</reference>
<dbReference type="AlphaFoldDB" id="U1N2W3"/>
<dbReference type="EMBL" id="KE356561">
    <property type="protein sequence ID" value="ERG97229.1"/>
    <property type="molecule type" value="Genomic_DNA"/>
</dbReference>
<organism evidence="2 3">
    <name type="scientific">Haloquadratum walsbyi J07HQW2</name>
    <dbReference type="NCBI Taxonomy" id="1238425"/>
    <lineage>
        <taxon>Archaea</taxon>
        <taxon>Methanobacteriati</taxon>
        <taxon>Methanobacteriota</taxon>
        <taxon>Stenosarchaea group</taxon>
        <taxon>Halobacteria</taxon>
        <taxon>Halobacteriales</taxon>
        <taxon>Haloferacaceae</taxon>
        <taxon>Haloquadratum</taxon>
    </lineage>
</organism>
<dbReference type="Proteomes" id="UP000030710">
    <property type="component" value="Unassembled WGS sequence"/>
</dbReference>
<evidence type="ECO:0000313" key="2">
    <source>
        <dbReference type="EMBL" id="ERG97229.1"/>
    </source>
</evidence>
<feature type="compositionally biased region" description="Basic and acidic residues" evidence="1">
    <location>
        <begin position="301"/>
        <end position="317"/>
    </location>
</feature>
<accession>U1N2W3</accession>
<dbReference type="RefSeq" id="WP_021056690.1">
    <property type="nucleotide sequence ID" value="NZ_KE356561.1"/>
</dbReference>
<gene>
    <name evidence="2" type="ORF">J07HQW2_03715</name>
</gene>
<proteinExistence type="predicted"/>
<feature type="region of interest" description="Disordered" evidence="1">
    <location>
        <begin position="298"/>
        <end position="317"/>
    </location>
</feature>
<dbReference type="eggNOG" id="arCOG09748">
    <property type="taxonomic scope" value="Archaea"/>
</dbReference>
<evidence type="ECO:0000256" key="1">
    <source>
        <dbReference type="SAM" id="MobiDB-lite"/>
    </source>
</evidence>
<dbReference type="HOGENOM" id="CLU_037494_0_0_2"/>
<evidence type="ECO:0000313" key="3">
    <source>
        <dbReference type="Proteomes" id="UP000030710"/>
    </source>
</evidence>
<sequence length="658" mass="75532">MTDCQSYLTELTYTAQQILDEDLAALGRMPERARIERYNDIKANEQELIYEYGRDCPDFLTTSEEDRVRGDCRLARLLIAASFYADATVPQSLDNDFIEAELQAVVDFDRYKQFDILDQEQINKQIRRMEGEVYELVQEYTSTQIGDMDQLIQNPNVQQDVIDRLVERYEDRHERIRQGFFTYVEAHGLEHMVEQIESAVEAVADATETREQVTTDVTKEVKRLSESIGDEYLQRKSQIDAELRDIEAELAGGTAEATELKDRLDSTEELGSVPVDELDAGIERVQELTDKLNETRQALETARKESSRAERPATRKEATQMLDAELERIDNKRNELYEQVNQLQRGREEMTASRDRVQRRQAELERRIDNLNTSAGDINGIRGENVVTASTAALFEMDYIGRFDTSIREADCITLPEREFTVPEGYWSSRNVRQNQEPQMKSLLDDKEEEDVGAYPTNQTSRYEVTKSAYMGLSRTRELVIHASVYSHLEAYATNGFDGLPTGLDDVLDIVGEIVREAERQQVHHIVGIASPTGWTDRVHEHVDDTEFARTHYSQYVSVCFVDLRDGSLIYNKSDPLLTDNIELFERAISAEKLHKCVSIVRNEYLDSLGRDTVFAEEITTDHDFESHIVKRAFDRLESTDAAEQLYIEEDGLALHST</sequence>